<dbReference type="STRING" id="1888891.DSOL_2976"/>
<protein>
    <submittedName>
        <fullName evidence="2">Uncharacterized protein</fullName>
    </submittedName>
</protein>
<evidence type="ECO:0000313" key="3">
    <source>
        <dbReference type="Proteomes" id="UP000186102"/>
    </source>
</evidence>
<proteinExistence type="predicted"/>
<sequence>MKSKIIVILVVVMAFLSGMFIPKAIAMLRPSVWTQSLPAAQPSEPVTKNNSQPSSNVENGAGGGGMWYSPMKPNYNPQFDWYTLPKDQCENDRNDDWCW</sequence>
<dbReference type="EMBL" id="MLBF01000023">
    <property type="protein sequence ID" value="OLN30634.1"/>
    <property type="molecule type" value="Genomic_DNA"/>
</dbReference>
<gene>
    <name evidence="2" type="ORF">DSOL_2976</name>
</gene>
<evidence type="ECO:0000256" key="1">
    <source>
        <dbReference type="SAM" id="MobiDB-lite"/>
    </source>
</evidence>
<feature type="compositionally biased region" description="Polar residues" evidence="1">
    <location>
        <begin position="39"/>
        <end position="58"/>
    </location>
</feature>
<dbReference type="Proteomes" id="UP000186102">
    <property type="component" value="Unassembled WGS sequence"/>
</dbReference>
<dbReference type="AlphaFoldDB" id="A0A1Q8QTG6"/>
<evidence type="ECO:0000313" key="2">
    <source>
        <dbReference type="EMBL" id="OLN30634.1"/>
    </source>
</evidence>
<comment type="caution">
    <text evidence="2">The sequence shown here is derived from an EMBL/GenBank/DDBJ whole genome shotgun (WGS) entry which is preliminary data.</text>
</comment>
<dbReference type="OrthoDB" id="1807619at2"/>
<reference evidence="2 3" key="1">
    <citation type="submission" date="2016-09" db="EMBL/GenBank/DDBJ databases">
        <title>Complete genome of Desulfosporosinus sp. OL.</title>
        <authorList>
            <person name="Mardanov A."/>
            <person name="Beletsky A."/>
            <person name="Panova A."/>
            <person name="Karnachuk O."/>
            <person name="Ravin N."/>
        </authorList>
    </citation>
    <scope>NUCLEOTIDE SEQUENCE [LARGE SCALE GENOMIC DNA]</scope>
    <source>
        <strain evidence="2 3">OL</strain>
    </source>
</reference>
<dbReference type="RefSeq" id="WP_075365514.1">
    <property type="nucleotide sequence ID" value="NZ_MLBF01000023.1"/>
</dbReference>
<keyword evidence="3" id="KW-1185">Reference proteome</keyword>
<feature type="region of interest" description="Disordered" evidence="1">
    <location>
        <begin position="39"/>
        <end position="69"/>
    </location>
</feature>
<organism evidence="2 3">
    <name type="scientific">Desulfosporosinus metallidurans</name>
    <dbReference type="NCBI Taxonomy" id="1888891"/>
    <lineage>
        <taxon>Bacteria</taxon>
        <taxon>Bacillati</taxon>
        <taxon>Bacillota</taxon>
        <taxon>Clostridia</taxon>
        <taxon>Eubacteriales</taxon>
        <taxon>Desulfitobacteriaceae</taxon>
        <taxon>Desulfosporosinus</taxon>
    </lineage>
</organism>
<accession>A0A1Q8QTG6</accession>
<name>A0A1Q8QTG6_9FIRM</name>